<dbReference type="EMBL" id="JASHID010000005">
    <property type="protein sequence ID" value="MDI9864408.1"/>
    <property type="molecule type" value="Genomic_DNA"/>
</dbReference>
<evidence type="ECO:0000313" key="6">
    <source>
        <dbReference type="Proteomes" id="UP001236569"/>
    </source>
</evidence>
<dbReference type="Pfam" id="PF00356">
    <property type="entry name" value="LacI"/>
    <property type="match status" value="1"/>
</dbReference>
<dbReference type="CDD" id="cd01392">
    <property type="entry name" value="HTH_LacI"/>
    <property type="match status" value="1"/>
</dbReference>
<sequence>MPLDISEGIFRRNKTFTTRSLKTKINIQTLAKELNVSTSTVSKALNDSHEISDETKRRVLELATKYQYSPNPHASGLRNNKSKTIAVVIPEVGNSFFASVIKGVESVARVQGYHVLIYLSNESFEKERMILESLQLGRIDGLLMSLALETQEFSHIQNLLSQDIPLVFFDRVPQEIQAHKVVTNEFELGYKAVQHLWESGCRQIGYLLNGTSNSTLNLRQQGFLKALSEKNTANPETHIVEIPKGISDITFFQLLQEKSFDGVIASVEELVTPLWSACKSGTLEITQELKVLSFCDFPLATVLSPTLTTVKHPATEMGEKATELLIAQIEKPRKTLSFQSIMLQSEIIPRESTQALSKTIS</sequence>
<dbReference type="InterPro" id="IPR010982">
    <property type="entry name" value="Lambda_DNA-bd_dom_sf"/>
</dbReference>
<evidence type="ECO:0000256" key="2">
    <source>
        <dbReference type="ARBA" id="ARBA00023125"/>
    </source>
</evidence>
<dbReference type="PROSITE" id="PS50932">
    <property type="entry name" value="HTH_LACI_2"/>
    <property type="match status" value="1"/>
</dbReference>
<feature type="domain" description="HTH lacI-type" evidence="4">
    <location>
        <begin position="25"/>
        <end position="79"/>
    </location>
</feature>
<dbReference type="SMART" id="SM00354">
    <property type="entry name" value="HTH_LACI"/>
    <property type="match status" value="1"/>
</dbReference>
<keyword evidence="1" id="KW-0805">Transcription regulation</keyword>
<evidence type="ECO:0000313" key="5">
    <source>
        <dbReference type="EMBL" id="MDI9864408.1"/>
    </source>
</evidence>
<dbReference type="SUPFAM" id="SSF47413">
    <property type="entry name" value="lambda repressor-like DNA-binding domains"/>
    <property type="match status" value="1"/>
</dbReference>
<dbReference type="PANTHER" id="PTHR30146">
    <property type="entry name" value="LACI-RELATED TRANSCRIPTIONAL REPRESSOR"/>
    <property type="match status" value="1"/>
</dbReference>
<evidence type="ECO:0000256" key="1">
    <source>
        <dbReference type="ARBA" id="ARBA00023015"/>
    </source>
</evidence>
<keyword evidence="2 5" id="KW-0238">DNA-binding</keyword>
<gene>
    <name evidence="5" type="ORF">QM480_08725</name>
</gene>
<accession>A0ABT6YLF0</accession>
<dbReference type="Gene3D" id="3.40.50.2300">
    <property type="match status" value="2"/>
</dbReference>
<keyword evidence="3" id="KW-0804">Transcription</keyword>
<dbReference type="SUPFAM" id="SSF53822">
    <property type="entry name" value="Periplasmic binding protein-like I"/>
    <property type="match status" value="1"/>
</dbReference>
<name>A0ABT6YLF0_9BACT</name>
<proteinExistence type="predicted"/>
<dbReference type="Gene3D" id="1.10.260.40">
    <property type="entry name" value="lambda repressor-like DNA-binding domains"/>
    <property type="match status" value="1"/>
</dbReference>
<dbReference type="GO" id="GO:0003677">
    <property type="term" value="F:DNA binding"/>
    <property type="evidence" value="ECO:0007669"/>
    <property type="project" value="UniProtKB-KW"/>
</dbReference>
<dbReference type="Pfam" id="PF13377">
    <property type="entry name" value="Peripla_BP_3"/>
    <property type="match status" value="1"/>
</dbReference>
<dbReference type="CDD" id="cd06267">
    <property type="entry name" value="PBP1_LacI_sugar_binding-like"/>
    <property type="match status" value="1"/>
</dbReference>
<protein>
    <submittedName>
        <fullName evidence="5">LacI family DNA-binding transcriptional regulator</fullName>
    </submittedName>
</protein>
<dbReference type="InterPro" id="IPR000843">
    <property type="entry name" value="HTH_LacI"/>
</dbReference>
<dbReference type="InterPro" id="IPR028082">
    <property type="entry name" value="Peripla_BP_I"/>
</dbReference>
<evidence type="ECO:0000256" key="3">
    <source>
        <dbReference type="ARBA" id="ARBA00023163"/>
    </source>
</evidence>
<dbReference type="InterPro" id="IPR046335">
    <property type="entry name" value="LacI/GalR-like_sensor"/>
</dbReference>
<dbReference type="Proteomes" id="UP001236569">
    <property type="component" value="Unassembled WGS sequence"/>
</dbReference>
<keyword evidence="6" id="KW-1185">Reference proteome</keyword>
<organism evidence="5 6">
    <name type="scientific">Flectobacillus longus</name>
    <dbReference type="NCBI Taxonomy" id="2984207"/>
    <lineage>
        <taxon>Bacteria</taxon>
        <taxon>Pseudomonadati</taxon>
        <taxon>Bacteroidota</taxon>
        <taxon>Cytophagia</taxon>
        <taxon>Cytophagales</taxon>
        <taxon>Flectobacillaceae</taxon>
        <taxon>Flectobacillus</taxon>
    </lineage>
</organism>
<comment type="caution">
    <text evidence="5">The sequence shown here is derived from an EMBL/GenBank/DDBJ whole genome shotgun (WGS) entry which is preliminary data.</text>
</comment>
<reference evidence="5 6" key="1">
    <citation type="submission" date="2023-05" db="EMBL/GenBank/DDBJ databases">
        <title>Novel species of genus Flectobacillus isolated from stream in China.</title>
        <authorList>
            <person name="Lu H."/>
        </authorList>
    </citation>
    <scope>NUCLEOTIDE SEQUENCE [LARGE SCALE GENOMIC DNA]</scope>
    <source>
        <strain evidence="5 6">DC10W</strain>
    </source>
</reference>
<evidence type="ECO:0000259" key="4">
    <source>
        <dbReference type="PROSITE" id="PS50932"/>
    </source>
</evidence>
<dbReference type="PANTHER" id="PTHR30146:SF109">
    <property type="entry name" value="HTH-TYPE TRANSCRIPTIONAL REGULATOR GALS"/>
    <property type="match status" value="1"/>
</dbReference>
<dbReference type="RefSeq" id="WP_283369605.1">
    <property type="nucleotide sequence ID" value="NZ_JASHID010000005.1"/>
</dbReference>